<dbReference type="InterPro" id="IPR010491">
    <property type="entry name" value="PRP1_N"/>
</dbReference>
<proteinExistence type="predicted"/>
<comment type="caution">
    <text evidence="3">The sequence shown here is derived from an EMBL/GenBank/DDBJ whole genome shotgun (WGS) entry which is preliminary data.</text>
</comment>
<feature type="region of interest" description="Disordered" evidence="1">
    <location>
        <begin position="129"/>
        <end position="196"/>
    </location>
</feature>
<sequence length="196" mass="20456">MVFLPAPDGWTHHVDLNPPPPRSPTLPPPPPVSVVVASRCNSSSGSTSPTAEPSPLLASLGVSATSLLLVHLPLLGGMTGLTPATPPPPLPPAHPARCDFLNSKPPRNYVAGLGRGAIGFTTRWDIGPARAAPDLPDQSAATPVIGCGRGKPHGDNDGGDEEKGYDQNQKFDKFEGNDTGLFSNTDYDDNREVDAN</sequence>
<evidence type="ECO:0000259" key="2">
    <source>
        <dbReference type="Pfam" id="PF06424"/>
    </source>
</evidence>
<evidence type="ECO:0000313" key="4">
    <source>
        <dbReference type="Proteomes" id="UP000479710"/>
    </source>
</evidence>
<dbReference type="AlphaFoldDB" id="A0A6G1BRP3"/>
<reference evidence="3 4" key="1">
    <citation type="submission" date="2019-11" db="EMBL/GenBank/DDBJ databases">
        <title>Whole genome sequence of Oryza granulata.</title>
        <authorList>
            <person name="Li W."/>
        </authorList>
    </citation>
    <scope>NUCLEOTIDE SEQUENCE [LARGE SCALE GENOMIC DNA]</scope>
    <source>
        <strain evidence="4">cv. Menghai</strain>
        <tissue evidence="3">Leaf</tissue>
    </source>
</reference>
<feature type="domain" description="PRP1 splicing factor N-terminal" evidence="2">
    <location>
        <begin position="105"/>
        <end position="190"/>
    </location>
</feature>
<dbReference type="Proteomes" id="UP000479710">
    <property type="component" value="Unassembled WGS sequence"/>
</dbReference>
<accession>A0A6G1BRP3</accession>
<keyword evidence="4" id="KW-1185">Reference proteome</keyword>
<protein>
    <recommendedName>
        <fullName evidence="2">PRP1 splicing factor N-terminal domain-containing protein</fullName>
    </recommendedName>
</protein>
<feature type="region of interest" description="Disordered" evidence="1">
    <location>
        <begin position="1"/>
        <end position="33"/>
    </location>
</feature>
<gene>
    <name evidence="3" type="ORF">E2562_004241</name>
</gene>
<dbReference type="EMBL" id="SPHZ02000011">
    <property type="protein sequence ID" value="KAF0890748.1"/>
    <property type="molecule type" value="Genomic_DNA"/>
</dbReference>
<feature type="compositionally biased region" description="Basic and acidic residues" evidence="1">
    <location>
        <begin position="152"/>
        <end position="176"/>
    </location>
</feature>
<evidence type="ECO:0000313" key="3">
    <source>
        <dbReference type="EMBL" id="KAF0890748.1"/>
    </source>
</evidence>
<organism evidence="3 4">
    <name type="scientific">Oryza meyeriana var. granulata</name>
    <dbReference type="NCBI Taxonomy" id="110450"/>
    <lineage>
        <taxon>Eukaryota</taxon>
        <taxon>Viridiplantae</taxon>
        <taxon>Streptophyta</taxon>
        <taxon>Embryophyta</taxon>
        <taxon>Tracheophyta</taxon>
        <taxon>Spermatophyta</taxon>
        <taxon>Magnoliopsida</taxon>
        <taxon>Liliopsida</taxon>
        <taxon>Poales</taxon>
        <taxon>Poaceae</taxon>
        <taxon>BOP clade</taxon>
        <taxon>Oryzoideae</taxon>
        <taxon>Oryzeae</taxon>
        <taxon>Oryzinae</taxon>
        <taxon>Oryza</taxon>
        <taxon>Oryza meyeriana</taxon>
    </lineage>
</organism>
<dbReference type="OrthoDB" id="1938028at2759"/>
<evidence type="ECO:0000256" key="1">
    <source>
        <dbReference type="SAM" id="MobiDB-lite"/>
    </source>
</evidence>
<dbReference type="GO" id="GO:0000398">
    <property type="term" value="P:mRNA splicing, via spliceosome"/>
    <property type="evidence" value="ECO:0007669"/>
    <property type="project" value="InterPro"/>
</dbReference>
<feature type="compositionally biased region" description="Pro residues" evidence="1">
    <location>
        <begin position="17"/>
        <end position="32"/>
    </location>
</feature>
<dbReference type="Pfam" id="PF06424">
    <property type="entry name" value="PRP1_N"/>
    <property type="match status" value="1"/>
</dbReference>
<name>A0A6G1BRP3_9ORYZ</name>